<dbReference type="InterPro" id="IPR035472">
    <property type="entry name" value="RpiR-like_SIS"/>
</dbReference>
<gene>
    <name evidence="6" type="ORF">GCM10009001_08410</name>
</gene>
<evidence type="ECO:0000256" key="2">
    <source>
        <dbReference type="ARBA" id="ARBA00023125"/>
    </source>
</evidence>
<keyword evidence="2" id="KW-0238">DNA-binding</keyword>
<reference evidence="7" key="1">
    <citation type="journal article" date="2019" name="Int. J. Syst. Evol. Microbiol.">
        <title>The Global Catalogue of Microorganisms (GCM) 10K type strain sequencing project: providing services to taxonomists for standard genome sequencing and annotation.</title>
        <authorList>
            <consortium name="The Broad Institute Genomics Platform"/>
            <consortium name="The Broad Institute Genome Sequencing Center for Infectious Disease"/>
            <person name="Wu L."/>
            <person name="Ma J."/>
        </authorList>
    </citation>
    <scope>NUCLEOTIDE SEQUENCE [LARGE SCALE GENOMIC DNA]</scope>
    <source>
        <strain evidence="7">JCM 15395</strain>
    </source>
</reference>
<dbReference type="InterPro" id="IPR000281">
    <property type="entry name" value="HTH_RpiR"/>
</dbReference>
<evidence type="ECO:0000256" key="1">
    <source>
        <dbReference type="ARBA" id="ARBA00023015"/>
    </source>
</evidence>
<evidence type="ECO:0000313" key="7">
    <source>
        <dbReference type="Proteomes" id="UP001500866"/>
    </source>
</evidence>
<protein>
    <submittedName>
        <fullName evidence="6">MurR/RpiR family transcriptional regulator</fullName>
    </submittedName>
</protein>
<keyword evidence="7" id="KW-1185">Reference proteome</keyword>
<dbReference type="SUPFAM" id="SSF46689">
    <property type="entry name" value="Homeodomain-like"/>
    <property type="match status" value="1"/>
</dbReference>
<dbReference type="SUPFAM" id="SSF53697">
    <property type="entry name" value="SIS domain"/>
    <property type="match status" value="1"/>
</dbReference>
<dbReference type="PANTHER" id="PTHR30514">
    <property type="entry name" value="GLUCOKINASE"/>
    <property type="match status" value="1"/>
</dbReference>
<feature type="domain" description="HTH rpiR-type" evidence="4">
    <location>
        <begin position="2"/>
        <end position="78"/>
    </location>
</feature>
<organism evidence="6 7">
    <name type="scientific">Virgibacillus siamensis</name>
    <dbReference type="NCBI Taxonomy" id="480071"/>
    <lineage>
        <taxon>Bacteria</taxon>
        <taxon>Bacillati</taxon>
        <taxon>Bacillota</taxon>
        <taxon>Bacilli</taxon>
        <taxon>Bacillales</taxon>
        <taxon>Bacillaceae</taxon>
        <taxon>Virgibacillus</taxon>
    </lineage>
</organism>
<accession>A0ABP3QQA8</accession>
<dbReference type="Pfam" id="PF01418">
    <property type="entry name" value="HTH_6"/>
    <property type="match status" value="1"/>
</dbReference>
<dbReference type="Pfam" id="PF01380">
    <property type="entry name" value="SIS"/>
    <property type="match status" value="1"/>
</dbReference>
<keyword evidence="1" id="KW-0805">Transcription regulation</keyword>
<sequence>MEKLYAKIKQRQATFSKSFKKIAAYVYNDPSVFAMDSAKEAGKRIGVSETTIIRFAHTLGYQGYSALQQEYQNRIFRKKSSLDNYRNQKFSPTKSRQTIKNHMFQDIHAIERVMEQISDSELEKVVEKLLHSSNTVITGAQASYSLAYWFTFTLDIVAGNAKQFLPGMDSLKRISELDKGSVLVAFSFHRYSSETTKLVRAARTQGATVISFTDNAFSPISEHSDITLAVHTDELSTLDIVPAVFSLINSIMSAISRRNPESFQQSIEAFNSTIANEFFE</sequence>
<dbReference type="CDD" id="cd05013">
    <property type="entry name" value="SIS_RpiR"/>
    <property type="match status" value="1"/>
</dbReference>
<evidence type="ECO:0000259" key="4">
    <source>
        <dbReference type="PROSITE" id="PS51071"/>
    </source>
</evidence>
<dbReference type="PANTHER" id="PTHR30514:SF18">
    <property type="entry name" value="RPIR-FAMILY TRANSCRIPTIONAL REGULATOR"/>
    <property type="match status" value="1"/>
</dbReference>
<dbReference type="Proteomes" id="UP001500866">
    <property type="component" value="Unassembled WGS sequence"/>
</dbReference>
<dbReference type="InterPro" id="IPR046348">
    <property type="entry name" value="SIS_dom_sf"/>
</dbReference>
<dbReference type="InterPro" id="IPR009057">
    <property type="entry name" value="Homeodomain-like_sf"/>
</dbReference>
<comment type="caution">
    <text evidence="6">The sequence shown here is derived from an EMBL/GenBank/DDBJ whole genome shotgun (WGS) entry which is preliminary data.</text>
</comment>
<dbReference type="Gene3D" id="3.40.50.10490">
    <property type="entry name" value="Glucose-6-phosphate isomerase like protein, domain 1"/>
    <property type="match status" value="1"/>
</dbReference>
<name>A0ABP3QQA8_9BACI</name>
<proteinExistence type="predicted"/>
<dbReference type="InterPro" id="IPR047640">
    <property type="entry name" value="RpiR-like"/>
</dbReference>
<dbReference type="InterPro" id="IPR036388">
    <property type="entry name" value="WH-like_DNA-bd_sf"/>
</dbReference>
<feature type="domain" description="SIS" evidence="5">
    <location>
        <begin position="125"/>
        <end position="261"/>
    </location>
</feature>
<evidence type="ECO:0000256" key="3">
    <source>
        <dbReference type="ARBA" id="ARBA00023163"/>
    </source>
</evidence>
<dbReference type="Gene3D" id="1.10.10.10">
    <property type="entry name" value="Winged helix-like DNA-binding domain superfamily/Winged helix DNA-binding domain"/>
    <property type="match status" value="1"/>
</dbReference>
<dbReference type="EMBL" id="BAAADS010000006">
    <property type="protein sequence ID" value="GAA0594606.1"/>
    <property type="molecule type" value="Genomic_DNA"/>
</dbReference>
<evidence type="ECO:0000313" key="6">
    <source>
        <dbReference type="EMBL" id="GAA0594606.1"/>
    </source>
</evidence>
<keyword evidence="3" id="KW-0804">Transcription</keyword>
<dbReference type="RefSeq" id="WP_343810587.1">
    <property type="nucleotide sequence ID" value="NZ_BAAADS010000006.1"/>
</dbReference>
<dbReference type="PROSITE" id="PS51464">
    <property type="entry name" value="SIS"/>
    <property type="match status" value="1"/>
</dbReference>
<dbReference type="InterPro" id="IPR001347">
    <property type="entry name" value="SIS_dom"/>
</dbReference>
<dbReference type="PROSITE" id="PS51071">
    <property type="entry name" value="HTH_RPIR"/>
    <property type="match status" value="1"/>
</dbReference>
<evidence type="ECO:0000259" key="5">
    <source>
        <dbReference type="PROSITE" id="PS51464"/>
    </source>
</evidence>